<gene>
    <name evidence="7" type="ORF">PITC_080150</name>
</gene>
<dbReference type="PANTHER" id="PTHR11516:SF60">
    <property type="entry name" value="PYRUVATE DEHYDROGENASE E1 COMPONENT SUBUNIT ALPHA"/>
    <property type="match status" value="1"/>
</dbReference>
<reference evidence="7 8" key="1">
    <citation type="journal article" date="2015" name="Mol. Plant Microbe Interact.">
        <title>Genome, transcriptome, and functional analyses of Penicillium expansum provide new insights into secondary metabolism and pathogenicity.</title>
        <authorList>
            <person name="Ballester A.R."/>
            <person name="Marcet-Houben M."/>
            <person name="Levin E."/>
            <person name="Sela N."/>
            <person name="Selma-Lazaro C."/>
            <person name="Carmona L."/>
            <person name="Wisniewski M."/>
            <person name="Droby S."/>
            <person name="Gonzalez-Candelas L."/>
            <person name="Gabaldon T."/>
        </authorList>
    </citation>
    <scope>NUCLEOTIDE SEQUENCE [LARGE SCALE GENOMIC DNA]</scope>
    <source>
        <strain evidence="7 8">PHI-1</strain>
    </source>
</reference>
<comment type="function">
    <text evidence="5">The pyruvate dehydrogenase complex catalyzes the overall conversion of pyruvate to acetyl-CoA and CO(2).</text>
</comment>
<dbReference type="CDD" id="cd02000">
    <property type="entry name" value="TPP_E1_PDC_ADC_BCADC"/>
    <property type="match status" value="1"/>
</dbReference>
<dbReference type="HOGENOM" id="CLU_029393_5_2_1"/>
<sequence length="405" mass="45353">MLFRAAVRQAAPLRRRAFTPVARRTVTTDAASANVETPIPQEDEKLFTVRLSDESFETYELDPPPYTLETSKKELKQMYYDMVAMRRMEMAADRLYKEKKIRGFCHLSTGQEAVAVGIEHAITRMDKIITAYRCHGFAMMRGGTVKSIIGELLGRREGIAYGKGGSMHMFAENFYGGNGIVGAQVPVGAGLAFAQQYNEQPNTSIVLYGDGASNQGQVFEAFNMAKLWNLPVLFGCENNKYGMGTSASRSSALTEYYKRGQYIPGLKVNGMDVLATKAAVQYSKNYTINGNGPLVLEYVTYRYGGHSMSDPGTTYRSREEIQRMRSTNDPIAGLKQKMLEWGVTSEEELKGIDKTARANVDAEVAEAEKMPVPENTPRNLFEDIYVRGSEPKWMRGRTVDETFYY</sequence>
<dbReference type="OMA" id="LGYEMPC"/>
<evidence type="ECO:0000256" key="1">
    <source>
        <dbReference type="ARBA" id="ARBA00001964"/>
    </source>
</evidence>
<evidence type="ECO:0000313" key="7">
    <source>
        <dbReference type="EMBL" id="KGO71078.1"/>
    </source>
</evidence>
<dbReference type="NCBIfam" id="TIGR03182">
    <property type="entry name" value="PDH_E1_alph_y"/>
    <property type="match status" value="1"/>
</dbReference>
<dbReference type="InterPro" id="IPR029061">
    <property type="entry name" value="THDP-binding"/>
</dbReference>
<dbReference type="EMBL" id="JQGA01000969">
    <property type="protein sequence ID" value="KGO71078.1"/>
    <property type="molecule type" value="Genomic_DNA"/>
</dbReference>
<dbReference type="SUPFAM" id="SSF52518">
    <property type="entry name" value="Thiamin diphosphate-binding fold (THDP-binding)"/>
    <property type="match status" value="1"/>
</dbReference>
<name>A0A0A2KVY7_PENIT</name>
<comment type="caution">
    <text evidence="7">The sequence shown here is derived from an EMBL/GenBank/DDBJ whole genome shotgun (WGS) entry which is preliminary data.</text>
</comment>
<keyword evidence="3 5" id="KW-0786">Thiamine pyrophosphate</keyword>
<proteinExistence type="predicted"/>
<dbReference type="STRING" id="40296.A0A0A2KVY7"/>
<dbReference type="AlphaFoldDB" id="A0A0A2KVY7"/>
<accession>A0A0A2KVY7</accession>
<comment type="catalytic activity">
    <reaction evidence="5">
        <text>N(6)-[(R)-lipoyl]-L-lysyl-[protein] + pyruvate + H(+) = N(6)-[(R)-S(8)-acetyldihydrolipoyl]-L-lysyl-[protein] + CO2</text>
        <dbReference type="Rhea" id="RHEA:19189"/>
        <dbReference type="Rhea" id="RHEA-COMP:10474"/>
        <dbReference type="Rhea" id="RHEA-COMP:10478"/>
        <dbReference type="ChEBI" id="CHEBI:15361"/>
        <dbReference type="ChEBI" id="CHEBI:15378"/>
        <dbReference type="ChEBI" id="CHEBI:16526"/>
        <dbReference type="ChEBI" id="CHEBI:83099"/>
        <dbReference type="ChEBI" id="CHEBI:83111"/>
        <dbReference type="EC" id="1.2.4.1"/>
    </reaction>
</comment>
<protein>
    <recommendedName>
        <fullName evidence="5">Pyruvate dehydrogenase E1 component subunit alpha</fullName>
        <ecNumber evidence="5">1.2.4.1</ecNumber>
    </recommendedName>
</protein>
<dbReference type="Proteomes" id="UP000030104">
    <property type="component" value="Unassembled WGS sequence"/>
</dbReference>
<evidence type="ECO:0000256" key="2">
    <source>
        <dbReference type="ARBA" id="ARBA00023002"/>
    </source>
</evidence>
<evidence type="ECO:0000256" key="3">
    <source>
        <dbReference type="ARBA" id="ARBA00023052"/>
    </source>
</evidence>
<organism evidence="7 8">
    <name type="scientific">Penicillium italicum</name>
    <name type="common">Blue mold</name>
    <dbReference type="NCBI Taxonomy" id="40296"/>
    <lineage>
        <taxon>Eukaryota</taxon>
        <taxon>Fungi</taxon>
        <taxon>Dikarya</taxon>
        <taxon>Ascomycota</taxon>
        <taxon>Pezizomycotina</taxon>
        <taxon>Eurotiomycetes</taxon>
        <taxon>Eurotiomycetidae</taxon>
        <taxon>Eurotiales</taxon>
        <taxon>Aspergillaceae</taxon>
        <taxon>Penicillium</taxon>
    </lineage>
</organism>
<dbReference type="Pfam" id="PF00676">
    <property type="entry name" value="E1_dh"/>
    <property type="match status" value="1"/>
</dbReference>
<dbReference type="GO" id="GO:0006086">
    <property type="term" value="P:pyruvate decarboxylation to acetyl-CoA"/>
    <property type="evidence" value="ECO:0007669"/>
    <property type="project" value="InterPro"/>
</dbReference>
<keyword evidence="2 5" id="KW-0560">Oxidoreductase</keyword>
<dbReference type="EC" id="1.2.4.1" evidence="5"/>
<dbReference type="PhylomeDB" id="A0A0A2KVY7"/>
<comment type="cofactor">
    <cofactor evidence="1 5">
        <name>thiamine diphosphate</name>
        <dbReference type="ChEBI" id="CHEBI:58937"/>
    </cofactor>
</comment>
<dbReference type="OrthoDB" id="10256198at2759"/>
<feature type="domain" description="Dehydrogenase E1 component" evidence="6">
    <location>
        <begin position="80"/>
        <end position="374"/>
    </location>
</feature>
<dbReference type="Gene3D" id="3.40.50.970">
    <property type="match status" value="1"/>
</dbReference>
<dbReference type="FunFam" id="3.40.50.970:FF:000013">
    <property type="entry name" value="Pyruvate dehydrogenase E1 component subunit alpha"/>
    <property type="match status" value="1"/>
</dbReference>
<dbReference type="InterPro" id="IPR050642">
    <property type="entry name" value="PDH_E1_Alpha_Subunit"/>
</dbReference>
<evidence type="ECO:0000256" key="4">
    <source>
        <dbReference type="ARBA" id="ARBA00023317"/>
    </source>
</evidence>
<evidence type="ECO:0000313" key="8">
    <source>
        <dbReference type="Proteomes" id="UP000030104"/>
    </source>
</evidence>
<dbReference type="InterPro" id="IPR017597">
    <property type="entry name" value="Pyrv_DH_E1_asu_subgrp-y"/>
</dbReference>
<dbReference type="InterPro" id="IPR001017">
    <property type="entry name" value="DH_E1"/>
</dbReference>
<evidence type="ECO:0000259" key="6">
    <source>
        <dbReference type="Pfam" id="PF00676"/>
    </source>
</evidence>
<dbReference type="GO" id="GO:0004739">
    <property type="term" value="F:pyruvate dehydrogenase (acetyl-transferring) activity"/>
    <property type="evidence" value="ECO:0007669"/>
    <property type="project" value="UniProtKB-UniRule"/>
</dbReference>
<keyword evidence="8" id="KW-1185">Reference proteome</keyword>
<dbReference type="PANTHER" id="PTHR11516">
    <property type="entry name" value="PYRUVATE DEHYDROGENASE E1 COMPONENT, ALPHA SUBUNIT BACTERIAL AND ORGANELLAR"/>
    <property type="match status" value="1"/>
</dbReference>
<evidence type="ECO:0000256" key="5">
    <source>
        <dbReference type="RuleBase" id="RU361139"/>
    </source>
</evidence>
<keyword evidence="4 5" id="KW-0670">Pyruvate</keyword>